<accession>A0A076G517</accession>
<reference evidence="2" key="1">
    <citation type="journal article" date="2014" name="Elife">
        <title>Evolutionary consequences of intra-patient phage predation on microbial populations.</title>
        <authorList>
            <person name="Seed K.D."/>
            <person name="Yen M."/>
            <person name="Shapiro B.J."/>
            <person name="Hilaire I.J."/>
            <person name="Charles R.C."/>
            <person name="Teng J.E."/>
            <person name="Ivers L.C."/>
            <person name="Boncy J."/>
            <person name="Harris J.B."/>
            <person name="Camilli A."/>
        </authorList>
    </citation>
    <scope>NUCLEOTIDE SEQUENCE [LARGE SCALE GENOMIC DNA]</scope>
</reference>
<dbReference type="Proteomes" id="UP000028661">
    <property type="component" value="Segment"/>
</dbReference>
<name>A0A076G517_9CAUD</name>
<sequence>MKQRNPNRAHSPERLMLRKQTADVGLIKVVNLISRATGGAVFGGRLGFICAAIKQDGANIRSLSTWEAYGQVYDSVTTMAIVH</sequence>
<protein>
    <submittedName>
        <fullName evidence="1">Uncharacterized protein</fullName>
    </submittedName>
</protein>
<organism evidence="1 2">
    <name type="scientific">Vibrio phage ICP2_2011_A</name>
    <dbReference type="NCBI Taxonomy" id="1529057"/>
    <lineage>
        <taxon>Viruses</taxon>
        <taxon>Duplodnaviria</taxon>
        <taxon>Heunggongvirae</taxon>
        <taxon>Uroviricota</taxon>
        <taxon>Caudoviricetes</taxon>
        <taxon>Zobellviridae</taxon>
        <taxon>Icepovirus</taxon>
        <taxon>Icepovirus bengalense</taxon>
    </lineage>
</organism>
<dbReference type="EMBL" id="KM224878">
    <property type="protein sequence ID" value="AII27075.1"/>
    <property type="molecule type" value="Genomic_DNA"/>
</dbReference>
<evidence type="ECO:0000313" key="1">
    <source>
        <dbReference type="EMBL" id="AII27075.1"/>
    </source>
</evidence>
<proteinExistence type="predicted"/>
<gene>
    <name evidence="1" type="ORF">ICP22011A_0031</name>
</gene>
<evidence type="ECO:0000313" key="2">
    <source>
        <dbReference type="Proteomes" id="UP000028661"/>
    </source>
</evidence>